<dbReference type="RefSeq" id="WP_310007042.1">
    <property type="nucleotide sequence ID" value="NZ_JAVDTX010000005.1"/>
</dbReference>
<comment type="caution">
    <text evidence="1">The sequence shown here is derived from an EMBL/GenBank/DDBJ whole genome shotgun (WGS) entry which is preliminary data.</text>
</comment>
<dbReference type="Gene3D" id="3.90.1720.10">
    <property type="entry name" value="endopeptidase domain like (from Nostoc punctiforme)"/>
    <property type="match status" value="1"/>
</dbReference>
<evidence type="ECO:0000313" key="1">
    <source>
        <dbReference type="EMBL" id="MDR6845598.1"/>
    </source>
</evidence>
<gene>
    <name evidence="1" type="ORF">J2W95_002308</name>
</gene>
<dbReference type="Pfam" id="PF05708">
    <property type="entry name" value="Peptidase_C92"/>
    <property type="match status" value="1"/>
</dbReference>
<proteinExistence type="predicted"/>
<evidence type="ECO:0008006" key="3">
    <source>
        <dbReference type="Google" id="ProtNLM"/>
    </source>
</evidence>
<accession>A0ABU1S3K7</accession>
<name>A0ABU1S3K7_9FLAO</name>
<dbReference type="Proteomes" id="UP001261871">
    <property type="component" value="Unassembled WGS sequence"/>
</dbReference>
<sequence>MFKIKTELLEYGDIILIKSNSEVSERVRKLSGSQFSHAMLYVGLSSYIDSDGKGVQANNIQRKLFESSDDAKVLRIKDSSSKDKLIHITNFARTKIGTEYSFREAFTALKDSFDLEAQEPNRQFCTRFVSQAYQSAGINLTENPNYCLPDDLLNSKELFEVLDITREASKAEIEFAESTSILQNQVEIHNNIFKGIRDISGADIQTFDQLEELLKLNIEYDKIITKLVTESGYLTLMDKDFDENPQHY</sequence>
<dbReference type="InterPro" id="IPR024453">
    <property type="entry name" value="Peptidase_C92"/>
</dbReference>
<reference evidence="1 2" key="1">
    <citation type="submission" date="2023-07" db="EMBL/GenBank/DDBJ databases">
        <title>Sorghum-associated microbial communities from plants grown in Nebraska, USA.</title>
        <authorList>
            <person name="Schachtman D."/>
        </authorList>
    </citation>
    <scope>NUCLEOTIDE SEQUENCE [LARGE SCALE GENOMIC DNA]</scope>
    <source>
        <strain evidence="1 2">BE124</strain>
    </source>
</reference>
<evidence type="ECO:0000313" key="2">
    <source>
        <dbReference type="Proteomes" id="UP001261871"/>
    </source>
</evidence>
<dbReference type="InterPro" id="IPR038765">
    <property type="entry name" value="Papain-like_cys_pep_sf"/>
</dbReference>
<organism evidence="1 2">
    <name type="scientific">Flavobacterium granuli</name>
    <dbReference type="NCBI Taxonomy" id="280093"/>
    <lineage>
        <taxon>Bacteria</taxon>
        <taxon>Pseudomonadati</taxon>
        <taxon>Bacteroidota</taxon>
        <taxon>Flavobacteriia</taxon>
        <taxon>Flavobacteriales</taxon>
        <taxon>Flavobacteriaceae</taxon>
        <taxon>Flavobacterium</taxon>
    </lineage>
</organism>
<dbReference type="SUPFAM" id="SSF54001">
    <property type="entry name" value="Cysteine proteinases"/>
    <property type="match status" value="1"/>
</dbReference>
<dbReference type="EMBL" id="JAVDTX010000005">
    <property type="protein sequence ID" value="MDR6845598.1"/>
    <property type="molecule type" value="Genomic_DNA"/>
</dbReference>
<protein>
    <recommendedName>
        <fullName evidence="3">Permuted papain-like amidase enzyme, YaeF/YiiX, C92 family</fullName>
    </recommendedName>
</protein>
<keyword evidence="2" id="KW-1185">Reference proteome</keyword>